<feature type="transmembrane region" description="Helical" evidence="9">
    <location>
        <begin position="403"/>
        <end position="424"/>
    </location>
</feature>
<feature type="transmembrane region" description="Helical" evidence="9">
    <location>
        <begin position="47"/>
        <end position="67"/>
    </location>
</feature>
<evidence type="ECO:0000313" key="10">
    <source>
        <dbReference type="EMBL" id="TQL49039.1"/>
    </source>
</evidence>
<gene>
    <name evidence="10" type="ORF">FB467_0104</name>
</gene>
<comment type="similarity">
    <text evidence="2">Belongs to the binding-protein-dependent transport system permease family. FecCD subfamily.</text>
</comment>
<evidence type="ECO:0000313" key="11">
    <source>
        <dbReference type="Proteomes" id="UP000319516"/>
    </source>
</evidence>
<dbReference type="Pfam" id="PF01032">
    <property type="entry name" value="FecCD"/>
    <property type="match status" value="2"/>
</dbReference>
<evidence type="ECO:0000256" key="2">
    <source>
        <dbReference type="ARBA" id="ARBA00007935"/>
    </source>
</evidence>
<feature type="transmembrane region" description="Helical" evidence="9">
    <location>
        <begin position="485"/>
        <end position="505"/>
    </location>
</feature>
<dbReference type="Gene3D" id="1.10.3470.10">
    <property type="entry name" value="ABC transporter involved in vitamin B12 uptake, BtuC"/>
    <property type="match status" value="2"/>
</dbReference>
<dbReference type="InterPro" id="IPR037294">
    <property type="entry name" value="ABC_BtuC-like"/>
</dbReference>
<evidence type="ECO:0000256" key="8">
    <source>
        <dbReference type="SAM" id="MobiDB-lite"/>
    </source>
</evidence>
<keyword evidence="4" id="KW-1003">Cell membrane</keyword>
<comment type="caution">
    <text evidence="10">The sequence shown here is derived from an EMBL/GenBank/DDBJ whole genome shotgun (WGS) entry which is preliminary data.</text>
</comment>
<keyword evidence="5 9" id="KW-0812">Transmembrane</keyword>
<evidence type="ECO:0000256" key="7">
    <source>
        <dbReference type="ARBA" id="ARBA00023136"/>
    </source>
</evidence>
<feature type="transmembrane region" description="Helical" evidence="9">
    <location>
        <begin position="282"/>
        <end position="315"/>
    </location>
</feature>
<evidence type="ECO:0000256" key="3">
    <source>
        <dbReference type="ARBA" id="ARBA00022448"/>
    </source>
</evidence>
<feature type="transmembrane region" description="Helical" evidence="9">
    <location>
        <begin position="193"/>
        <end position="215"/>
    </location>
</feature>
<evidence type="ECO:0000256" key="9">
    <source>
        <dbReference type="SAM" id="Phobius"/>
    </source>
</evidence>
<feature type="transmembrane region" description="Helical" evidence="9">
    <location>
        <begin position="236"/>
        <end position="255"/>
    </location>
</feature>
<dbReference type="InterPro" id="IPR000522">
    <property type="entry name" value="ABC_transptr_permease_BtuC"/>
</dbReference>
<feature type="transmembrane region" description="Helical" evidence="9">
    <location>
        <begin position="511"/>
        <end position="531"/>
    </location>
</feature>
<evidence type="ECO:0000256" key="5">
    <source>
        <dbReference type="ARBA" id="ARBA00022692"/>
    </source>
</evidence>
<feature type="transmembrane region" description="Helical" evidence="9">
    <location>
        <begin position="631"/>
        <end position="653"/>
    </location>
</feature>
<feature type="transmembrane region" description="Helical" evidence="9">
    <location>
        <begin position="108"/>
        <end position="127"/>
    </location>
</feature>
<dbReference type="GO" id="GO:0033214">
    <property type="term" value="P:siderophore-iron import into cell"/>
    <property type="evidence" value="ECO:0007669"/>
    <property type="project" value="TreeGrafter"/>
</dbReference>
<organism evidence="10 11">
    <name type="scientific">Ornithinicoccus hortensis</name>
    <dbReference type="NCBI Taxonomy" id="82346"/>
    <lineage>
        <taxon>Bacteria</taxon>
        <taxon>Bacillati</taxon>
        <taxon>Actinomycetota</taxon>
        <taxon>Actinomycetes</taxon>
        <taxon>Micrococcales</taxon>
        <taxon>Intrasporangiaceae</taxon>
        <taxon>Ornithinicoccus</taxon>
    </lineage>
</organism>
<dbReference type="NCBIfam" id="NF007867">
    <property type="entry name" value="PRK10577.1-3"/>
    <property type="match status" value="1"/>
</dbReference>
<feature type="compositionally biased region" description="Gly residues" evidence="8">
    <location>
        <begin position="32"/>
        <end position="42"/>
    </location>
</feature>
<protein>
    <submittedName>
        <fullName evidence="10">Iron complex transport system permease protein</fullName>
    </submittedName>
</protein>
<dbReference type="PANTHER" id="PTHR30472:SF37">
    <property type="entry name" value="FE(3+) DICITRATE TRANSPORT SYSTEM PERMEASE PROTEIN FECD-RELATED"/>
    <property type="match status" value="1"/>
</dbReference>
<dbReference type="GO" id="GO:0022857">
    <property type="term" value="F:transmembrane transporter activity"/>
    <property type="evidence" value="ECO:0007669"/>
    <property type="project" value="InterPro"/>
</dbReference>
<feature type="transmembrane region" description="Helical" evidence="9">
    <location>
        <begin position="457"/>
        <end position="478"/>
    </location>
</feature>
<evidence type="ECO:0000256" key="6">
    <source>
        <dbReference type="ARBA" id="ARBA00022989"/>
    </source>
</evidence>
<dbReference type="AlphaFoldDB" id="A0A542YLR8"/>
<dbReference type="RefSeq" id="WP_244932723.1">
    <property type="nucleotide sequence ID" value="NZ_BAAAIK010000008.1"/>
</dbReference>
<feature type="transmembrane region" description="Helical" evidence="9">
    <location>
        <begin position="327"/>
        <end position="351"/>
    </location>
</feature>
<feature type="transmembrane region" description="Helical" evidence="9">
    <location>
        <begin position="166"/>
        <end position="187"/>
    </location>
</feature>
<dbReference type="Proteomes" id="UP000319516">
    <property type="component" value="Unassembled WGS sequence"/>
</dbReference>
<reference evidence="10 11" key="1">
    <citation type="submission" date="2019-06" db="EMBL/GenBank/DDBJ databases">
        <title>Sequencing the genomes of 1000 actinobacteria strains.</title>
        <authorList>
            <person name="Klenk H.-P."/>
        </authorList>
    </citation>
    <scope>NUCLEOTIDE SEQUENCE [LARGE SCALE GENOMIC DNA]</scope>
    <source>
        <strain evidence="10 11">DSM 12335</strain>
    </source>
</reference>
<feature type="transmembrane region" description="Helical" evidence="9">
    <location>
        <begin position="139"/>
        <end position="159"/>
    </location>
</feature>
<feature type="transmembrane region" description="Helical" evidence="9">
    <location>
        <begin position="673"/>
        <end position="692"/>
    </location>
</feature>
<dbReference type="CDD" id="cd06550">
    <property type="entry name" value="TM_ABC_iron-siderophores_like"/>
    <property type="match status" value="2"/>
</dbReference>
<evidence type="ECO:0000256" key="1">
    <source>
        <dbReference type="ARBA" id="ARBA00004651"/>
    </source>
</evidence>
<dbReference type="PANTHER" id="PTHR30472">
    <property type="entry name" value="FERRIC ENTEROBACTIN TRANSPORT SYSTEM PERMEASE PROTEIN"/>
    <property type="match status" value="1"/>
</dbReference>
<accession>A0A542YLR8</accession>
<dbReference type="GO" id="GO:0005886">
    <property type="term" value="C:plasma membrane"/>
    <property type="evidence" value="ECO:0007669"/>
    <property type="project" value="UniProtKB-SubCell"/>
</dbReference>
<keyword evidence="3" id="KW-0813">Transport</keyword>
<proteinExistence type="inferred from homology"/>
<keyword evidence="11" id="KW-1185">Reference proteome</keyword>
<keyword evidence="7 9" id="KW-0472">Membrane</keyword>
<sequence>MTTTGTPRDTDPVLATGRGAAASPVEDLGSAAGRGPGQGGVPGRGRLSVTGVTGVFLVVIVLGLLLASVHLTQGTAAVGAGDLWRWATGGEALDQTAAVLVASRVPRLLAGIMVGVALGFAGALLQSVARNPLASPDTLAVNAGAYLTIVAFSVFGVAVPFYLQGTIAFAGGLAAAVLVLGLSRGGADGPSRLILAGSAITLALHSLVTMLLVLFEQETQGLFAWGAGSIVQSGSRTLTLALPVLLVGLAAALAITHRMDLLALGDDAATVLGVSVRRTRVASILVSVLLAALAVTIAGPIGFVGLAAPLIARLVARRVPGLGRHALLLPFAALVGIVVVLGADVFLRVVVPSAQTTAVPTGVVTSVIGAALLVWFARRMPDSGPGLDNATGHLGRPRSTTTYAAALALLVLTLVGAGVGAVLLGDRLILLGDVANWLGDVSGREVTLEMGRRVPRVLAALLAGAALALAGTIVQAVCRNPLAEPGLLGVTSGAGFGAVAAILLVPGVGLWPMSAAAVAGAIVVTALVFALAHRHGLSSTRLVLIGVGMQAGVMALISLLILVTRPWEVNLALTWLAGSTYGRSMEQTIPVAVVLLVVIPLAVLLRRELDIVALDEDTPRILGIPLDRARLLLLGAAALLTAGAVVATGVVAFVGLVAPHAARALVGARHSRVIPVAILLGAILVSGADTLGRWALAPVQVPAGVGTALLGTPYFIYLLWRSRGRDT</sequence>
<comment type="subcellular location">
    <subcellularLocation>
        <location evidence="1">Cell membrane</location>
        <topology evidence="1">Multi-pass membrane protein</topology>
    </subcellularLocation>
</comment>
<evidence type="ECO:0000256" key="4">
    <source>
        <dbReference type="ARBA" id="ARBA00022475"/>
    </source>
</evidence>
<feature type="transmembrane region" description="Helical" evidence="9">
    <location>
        <begin position="543"/>
        <end position="567"/>
    </location>
</feature>
<dbReference type="EMBL" id="VFOP01000001">
    <property type="protein sequence ID" value="TQL49039.1"/>
    <property type="molecule type" value="Genomic_DNA"/>
</dbReference>
<feature type="transmembrane region" description="Helical" evidence="9">
    <location>
        <begin position="699"/>
        <end position="720"/>
    </location>
</feature>
<keyword evidence="6 9" id="KW-1133">Transmembrane helix</keyword>
<name>A0A542YLR8_9MICO</name>
<feature type="transmembrane region" description="Helical" evidence="9">
    <location>
        <begin position="587"/>
        <end position="605"/>
    </location>
</feature>
<dbReference type="SUPFAM" id="SSF81345">
    <property type="entry name" value="ABC transporter involved in vitamin B12 uptake, BtuC"/>
    <property type="match status" value="2"/>
</dbReference>
<feature type="region of interest" description="Disordered" evidence="8">
    <location>
        <begin position="1"/>
        <end position="42"/>
    </location>
</feature>
<feature type="transmembrane region" description="Helical" evidence="9">
    <location>
        <begin position="357"/>
        <end position="377"/>
    </location>
</feature>